<protein>
    <submittedName>
        <fullName evidence="3">Aminoglycoside phosphotransferase</fullName>
    </submittedName>
</protein>
<keyword evidence="2 3" id="KW-0808">Transferase</keyword>
<evidence type="ECO:0000256" key="2">
    <source>
        <dbReference type="PIRNR" id="PIRNR006221"/>
    </source>
</evidence>
<evidence type="ECO:0000313" key="3">
    <source>
        <dbReference type="EMBL" id="KLI63002.1"/>
    </source>
</evidence>
<evidence type="ECO:0000313" key="4">
    <source>
        <dbReference type="Proteomes" id="UP000053455"/>
    </source>
</evidence>
<proteinExistence type="inferred from homology"/>
<comment type="caution">
    <text evidence="3">The sequence shown here is derived from an EMBL/GenBank/DDBJ whole genome shotgun (WGS) entry which is preliminary data.</text>
</comment>
<dbReference type="STRING" id="874156.GCA_001021555_02743"/>
<dbReference type="RefSeq" id="WP_047094523.1">
    <property type="nucleotide sequence ID" value="NZ_LBHU01000004.1"/>
</dbReference>
<dbReference type="Gene3D" id="3.30.200.20">
    <property type="entry name" value="Phosphorylase Kinase, domain 1"/>
    <property type="match status" value="1"/>
</dbReference>
<dbReference type="PIRSF" id="PIRSF006221">
    <property type="entry name" value="Ketosamine-3-kinase"/>
    <property type="match status" value="1"/>
</dbReference>
<dbReference type="AlphaFoldDB" id="A0A0H0XM15"/>
<gene>
    <name evidence="3" type="ORF">AAV99_13290</name>
</gene>
<reference evidence="3 4" key="1">
    <citation type="submission" date="2015-04" db="EMBL/GenBank/DDBJ databases">
        <title>The draft genome sequence of Erythrobacter marinus HWDM-33.</title>
        <authorList>
            <person name="Zhuang L."/>
            <person name="Liu Y."/>
            <person name="Shao Z."/>
        </authorList>
    </citation>
    <scope>NUCLEOTIDE SEQUENCE [LARGE SCALE GENOMIC DNA]</scope>
    <source>
        <strain evidence="3 4">HWDM-33</strain>
    </source>
</reference>
<dbReference type="PANTHER" id="PTHR12149">
    <property type="entry name" value="FRUCTOSAMINE 3 KINASE-RELATED PROTEIN"/>
    <property type="match status" value="1"/>
</dbReference>
<dbReference type="PATRIC" id="fig|874156.12.peg.2742"/>
<dbReference type="Pfam" id="PF03881">
    <property type="entry name" value="Fructosamin_kin"/>
    <property type="match status" value="1"/>
</dbReference>
<dbReference type="OrthoDB" id="5291879at2"/>
<comment type="similarity">
    <text evidence="1 2">Belongs to the fructosamine kinase family.</text>
</comment>
<keyword evidence="2" id="KW-0418">Kinase</keyword>
<organism evidence="3 4">
    <name type="scientific">Aurantiacibacter marinus</name>
    <dbReference type="NCBI Taxonomy" id="874156"/>
    <lineage>
        <taxon>Bacteria</taxon>
        <taxon>Pseudomonadati</taxon>
        <taxon>Pseudomonadota</taxon>
        <taxon>Alphaproteobacteria</taxon>
        <taxon>Sphingomonadales</taxon>
        <taxon>Erythrobacteraceae</taxon>
        <taxon>Aurantiacibacter</taxon>
    </lineage>
</organism>
<name>A0A0H0XM15_9SPHN</name>
<keyword evidence="4" id="KW-1185">Reference proteome</keyword>
<dbReference type="EMBL" id="LBHU01000004">
    <property type="protein sequence ID" value="KLI63002.1"/>
    <property type="molecule type" value="Genomic_DNA"/>
</dbReference>
<dbReference type="InterPro" id="IPR011009">
    <property type="entry name" value="Kinase-like_dom_sf"/>
</dbReference>
<dbReference type="InterPro" id="IPR016477">
    <property type="entry name" value="Fructo-/Ketosamine-3-kinase"/>
</dbReference>
<evidence type="ECO:0000256" key="1">
    <source>
        <dbReference type="ARBA" id="ARBA00009460"/>
    </source>
</evidence>
<accession>A0A0H0XM15</accession>
<dbReference type="Gene3D" id="3.90.1200.10">
    <property type="match status" value="1"/>
</dbReference>
<dbReference type="SUPFAM" id="SSF56112">
    <property type="entry name" value="Protein kinase-like (PK-like)"/>
    <property type="match status" value="1"/>
</dbReference>
<sequence>MTWANRIEGISGSPVTGGRKLAGGDLGGAALVEFADGRQWVAKEGALVLHEAGMLRAISQTGAPAPTVHYSENQLLLMDYVEADGAKGWESLCKALHLLYKPRDAPYGWYDDYAFGPVVIPNAQSDNWPDFWAQNRLLCHGEKVDGSLTRRLEDLAKRLPELLPESPPPALLHGDLWGGNVLFHQGRLAALIDPASYVGHREVDAAMLTLFDHPPASFFAALELDAGWRSRQPVYRLWPLLVHLRLFGHSYRGAVLAELDVLGV</sequence>
<dbReference type="GO" id="GO:0016301">
    <property type="term" value="F:kinase activity"/>
    <property type="evidence" value="ECO:0007669"/>
    <property type="project" value="UniProtKB-UniRule"/>
</dbReference>
<dbReference type="Proteomes" id="UP000053455">
    <property type="component" value="Unassembled WGS sequence"/>
</dbReference>
<dbReference type="PANTHER" id="PTHR12149:SF8">
    <property type="entry name" value="PROTEIN-RIBULOSAMINE 3-KINASE"/>
    <property type="match status" value="1"/>
</dbReference>